<evidence type="ECO:0000256" key="1">
    <source>
        <dbReference type="ARBA" id="ARBA00022450"/>
    </source>
</evidence>
<dbReference type="PROSITE" id="PS50075">
    <property type="entry name" value="CARRIER"/>
    <property type="match status" value="1"/>
</dbReference>
<dbReference type="InterPro" id="IPR036736">
    <property type="entry name" value="ACP-like_sf"/>
</dbReference>
<gene>
    <name evidence="4" type="ORF">G5C65_38210</name>
</gene>
<dbReference type="Pfam" id="PF00550">
    <property type="entry name" value="PP-binding"/>
    <property type="match status" value="1"/>
</dbReference>
<dbReference type="RefSeq" id="WP_165303683.1">
    <property type="nucleotide sequence ID" value="NZ_JAAKZZ010001114.1"/>
</dbReference>
<dbReference type="EMBL" id="JAAKZZ010001114">
    <property type="protein sequence ID" value="NGO74054.1"/>
    <property type="molecule type" value="Genomic_DNA"/>
</dbReference>
<dbReference type="InterPro" id="IPR009081">
    <property type="entry name" value="PP-bd_ACP"/>
</dbReference>
<feature type="non-terminal residue" evidence="4">
    <location>
        <position position="86"/>
    </location>
</feature>
<comment type="caution">
    <text evidence="4">The sequence shown here is derived from an EMBL/GenBank/DDBJ whole genome shotgun (WGS) entry which is preliminary data.</text>
</comment>
<proteinExistence type="predicted"/>
<dbReference type="SMART" id="SM00823">
    <property type="entry name" value="PKS_PP"/>
    <property type="match status" value="1"/>
</dbReference>
<dbReference type="GO" id="GO:0031177">
    <property type="term" value="F:phosphopantetheine binding"/>
    <property type="evidence" value="ECO:0007669"/>
    <property type="project" value="InterPro"/>
</dbReference>
<accession>A0A6G4XBD8</accession>
<reference evidence="4 5" key="1">
    <citation type="submission" date="2020-02" db="EMBL/GenBank/DDBJ databases">
        <title>Whole-genome analyses of novel actinobacteria.</title>
        <authorList>
            <person name="Sahin N."/>
            <person name="Tatar D."/>
        </authorList>
    </citation>
    <scope>NUCLEOTIDE SEQUENCE [LARGE SCALE GENOMIC DNA]</scope>
    <source>
        <strain evidence="4 5">SB3404</strain>
    </source>
</reference>
<evidence type="ECO:0000259" key="3">
    <source>
        <dbReference type="PROSITE" id="PS50075"/>
    </source>
</evidence>
<keyword evidence="1" id="KW-0596">Phosphopantetheine</keyword>
<evidence type="ECO:0000256" key="2">
    <source>
        <dbReference type="ARBA" id="ARBA00022553"/>
    </source>
</evidence>
<dbReference type="SMART" id="SM01294">
    <property type="entry name" value="PKS_PP_betabranch"/>
    <property type="match status" value="1"/>
</dbReference>
<name>A0A6G4XBD8_9ACTN</name>
<evidence type="ECO:0000313" key="5">
    <source>
        <dbReference type="Proteomes" id="UP000477722"/>
    </source>
</evidence>
<dbReference type="Proteomes" id="UP000477722">
    <property type="component" value="Unassembled WGS sequence"/>
</dbReference>
<dbReference type="GO" id="GO:0017000">
    <property type="term" value="P:antibiotic biosynthetic process"/>
    <property type="evidence" value="ECO:0007669"/>
    <property type="project" value="UniProtKB-ARBA"/>
</dbReference>
<dbReference type="SUPFAM" id="SSF47336">
    <property type="entry name" value="ACP-like"/>
    <property type="match status" value="1"/>
</dbReference>
<keyword evidence="5" id="KW-1185">Reference proteome</keyword>
<dbReference type="Gene3D" id="1.10.1200.10">
    <property type="entry name" value="ACP-like"/>
    <property type="match status" value="1"/>
</dbReference>
<dbReference type="AlphaFoldDB" id="A0A6G4XBD8"/>
<evidence type="ECO:0000313" key="4">
    <source>
        <dbReference type="EMBL" id="NGO74054.1"/>
    </source>
</evidence>
<feature type="domain" description="Carrier" evidence="3">
    <location>
        <begin position="1"/>
        <end position="65"/>
    </location>
</feature>
<protein>
    <submittedName>
        <fullName evidence="4">Acyl carrier protein</fullName>
    </submittedName>
</protein>
<organism evidence="4 5">
    <name type="scientific">Streptomyces boncukensis</name>
    <dbReference type="NCBI Taxonomy" id="2711219"/>
    <lineage>
        <taxon>Bacteria</taxon>
        <taxon>Bacillati</taxon>
        <taxon>Actinomycetota</taxon>
        <taxon>Actinomycetes</taxon>
        <taxon>Kitasatosporales</taxon>
        <taxon>Streptomycetaceae</taxon>
        <taxon>Streptomyces</taxon>
    </lineage>
</organism>
<dbReference type="InterPro" id="IPR020806">
    <property type="entry name" value="PKS_PP-bd"/>
</dbReference>
<keyword evidence="2" id="KW-0597">Phosphoprotein</keyword>
<sequence length="86" mass="9206">MADTIGIAAEQIAPEREFATYGLDSIGALRIMQRIQSRYGEDIPMAAILDCPNTERLVRHLAETYVDLNGAAPAPPRADGVPTAPA</sequence>